<accession>A0ABY8U728</accession>
<feature type="region of interest" description="Disordered" evidence="1">
    <location>
        <begin position="1"/>
        <end position="24"/>
    </location>
</feature>
<name>A0ABY8U728_TETOB</name>
<dbReference type="Proteomes" id="UP001244341">
    <property type="component" value="Chromosome 8b"/>
</dbReference>
<keyword evidence="3" id="KW-1185">Reference proteome</keyword>
<evidence type="ECO:0000256" key="1">
    <source>
        <dbReference type="SAM" id="MobiDB-lite"/>
    </source>
</evidence>
<dbReference type="InterPro" id="IPR029058">
    <property type="entry name" value="AB_hydrolase_fold"/>
</dbReference>
<evidence type="ECO:0000313" key="2">
    <source>
        <dbReference type="EMBL" id="WIA17189.1"/>
    </source>
</evidence>
<feature type="compositionally biased region" description="Basic and acidic residues" evidence="1">
    <location>
        <begin position="11"/>
        <end position="23"/>
    </location>
</feature>
<dbReference type="Gene3D" id="3.40.50.1820">
    <property type="entry name" value="alpha/beta hydrolase"/>
    <property type="match status" value="1"/>
</dbReference>
<sequence length="165" mass="18032">MRGLQQQQQRRSYERAGHPRHIDIPLQPEGSIDFSWMGSLGEDPTPRTIQRVPPFTRLLGGSSLGRSMLRPLLRSEVGEVSNRRAWAHPELITRDVLALYSRPLRVQGWDAALLATSRAAGAISHKRVAAQFAAARQLPTLLVTGEHDRIATPAKGTASSGAALS</sequence>
<organism evidence="2 3">
    <name type="scientific">Tetradesmus obliquus</name>
    <name type="common">Green alga</name>
    <name type="synonym">Acutodesmus obliquus</name>
    <dbReference type="NCBI Taxonomy" id="3088"/>
    <lineage>
        <taxon>Eukaryota</taxon>
        <taxon>Viridiplantae</taxon>
        <taxon>Chlorophyta</taxon>
        <taxon>core chlorophytes</taxon>
        <taxon>Chlorophyceae</taxon>
        <taxon>CS clade</taxon>
        <taxon>Sphaeropleales</taxon>
        <taxon>Scenedesmaceae</taxon>
        <taxon>Tetradesmus</taxon>
    </lineage>
</organism>
<gene>
    <name evidence="2" type="ORF">OEZ85_014072</name>
</gene>
<dbReference type="PANTHER" id="PTHR43689">
    <property type="entry name" value="HYDROLASE"/>
    <property type="match status" value="1"/>
</dbReference>
<proteinExistence type="predicted"/>
<feature type="compositionally biased region" description="Polar residues" evidence="1">
    <location>
        <begin position="1"/>
        <end position="10"/>
    </location>
</feature>
<protein>
    <submittedName>
        <fullName evidence="2">Uncharacterized protein</fullName>
    </submittedName>
</protein>
<reference evidence="2 3" key="1">
    <citation type="submission" date="2023-05" db="EMBL/GenBank/DDBJ databases">
        <title>A 100% complete, gapless, phased diploid assembly of the Scenedesmus obliquus UTEX 3031 genome.</title>
        <authorList>
            <person name="Biondi T.C."/>
            <person name="Hanschen E.R."/>
            <person name="Kwon T."/>
            <person name="Eng W."/>
            <person name="Kruse C.P.S."/>
            <person name="Koehler S.I."/>
            <person name="Kunde Y."/>
            <person name="Gleasner C.D."/>
            <person name="You Mak K.T."/>
            <person name="Polle J."/>
            <person name="Hovde B.T."/>
            <person name="Starkenburg S.R."/>
        </authorList>
    </citation>
    <scope>NUCLEOTIDE SEQUENCE [LARGE SCALE GENOMIC DNA]</scope>
    <source>
        <strain evidence="2 3">DOE0152z</strain>
    </source>
</reference>
<dbReference type="PANTHER" id="PTHR43689:SF8">
    <property type="entry name" value="ALPHA_BETA-HYDROLASES SUPERFAMILY PROTEIN"/>
    <property type="match status" value="1"/>
</dbReference>
<dbReference type="SUPFAM" id="SSF53474">
    <property type="entry name" value="alpha/beta-Hydrolases"/>
    <property type="match status" value="1"/>
</dbReference>
<evidence type="ECO:0000313" key="3">
    <source>
        <dbReference type="Proteomes" id="UP001244341"/>
    </source>
</evidence>
<dbReference type="EMBL" id="CP126215">
    <property type="protein sequence ID" value="WIA17189.1"/>
    <property type="molecule type" value="Genomic_DNA"/>
</dbReference>